<protein>
    <submittedName>
        <fullName evidence="2">Uncharacterized protein</fullName>
    </submittedName>
</protein>
<feature type="compositionally biased region" description="Low complexity" evidence="1">
    <location>
        <begin position="188"/>
        <end position="199"/>
    </location>
</feature>
<sequence>MLPQTPQFGQVEGHEETAEDMLSSWTGALLPADGANIAVFEFPVFPVFSAPFPFLNAQPPPQHPGLDNVFPEIYQQALVNGLNKNEQQEPIVSEVELFASFDGALDSQAFLDLEAPLELFSEEPELRQLQSSPLPPIQPSIEHSSPDTLGLSSQTLSISPKTATSQTFSASPKTVASKTLTLSPTENPTSTTQSPKPTQEVQFLQYDPAKPTKRTPKAARPHNGRPPTTEKKPRSVQKRKNVLLETEVQPCPSVWHLCVVTDFSFRLL</sequence>
<feature type="compositionally biased region" description="Basic residues" evidence="1">
    <location>
        <begin position="211"/>
        <end position="223"/>
    </location>
</feature>
<dbReference type="AlphaFoldDB" id="A0AA39YWZ8"/>
<dbReference type="Proteomes" id="UP001174997">
    <property type="component" value="Unassembled WGS sequence"/>
</dbReference>
<feature type="compositionally biased region" description="Polar residues" evidence="1">
    <location>
        <begin position="142"/>
        <end position="187"/>
    </location>
</feature>
<name>A0AA39YWZ8_9PEZI</name>
<keyword evidence="3" id="KW-1185">Reference proteome</keyword>
<gene>
    <name evidence="2" type="ORF">QBC41DRAFT_43716</name>
</gene>
<comment type="caution">
    <text evidence="2">The sequence shown here is derived from an EMBL/GenBank/DDBJ whole genome shotgun (WGS) entry which is preliminary data.</text>
</comment>
<proteinExistence type="predicted"/>
<evidence type="ECO:0000313" key="3">
    <source>
        <dbReference type="Proteomes" id="UP001174997"/>
    </source>
</evidence>
<evidence type="ECO:0000313" key="2">
    <source>
        <dbReference type="EMBL" id="KAK0660074.1"/>
    </source>
</evidence>
<dbReference type="EMBL" id="JAULSY010000172">
    <property type="protein sequence ID" value="KAK0660074.1"/>
    <property type="molecule type" value="Genomic_DNA"/>
</dbReference>
<organism evidence="2 3">
    <name type="scientific">Cercophora samala</name>
    <dbReference type="NCBI Taxonomy" id="330535"/>
    <lineage>
        <taxon>Eukaryota</taxon>
        <taxon>Fungi</taxon>
        <taxon>Dikarya</taxon>
        <taxon>Ascomycota</taxon>
        <taxon>Pezizomycotina</taxon>
        <taxon>Sordariomycetes</taxon>
        <taxon>Sordariomycetidae</taxon>
        <taxon>Sordariales</taxon>
        <taxon>Lasiosphaeriaceae</taxon>
        <taxon>Cercophora</taxon>
    </lineage>
</organism>
<evidence type="ECO:0000256" key="1">
    <source>
        <dbReference type="SAM" id="MobiDB-lite"/>
    </source>
</evidence>
<accession>A0AA39YWZ8</accession>
<reference evidence="2" key="1">
    <citation type="submission" date="2023-06" db="EMBL/GenBank/DDBJ databases">
        <title>Genome-scale phylogeny and comparative genomics of the fungal order Sordariales.</title>
        <authorList>
            <consortium name="Lawrence Berkeley National Laboratory"/>
            <person name="Hensen N."/>
            <person name="Bonometti L."/>
            <person name="Westerberg I."/>
            <person name="Brannstrom I.O."/>
            <person name="Guillou S."/>
            <person name="Cros-Aarteil S."/>
            <person name="Calhoun S."/>
            <person name="Haridas S."/>
            <person name="Kuo A."/>
            <person name="Mondo S."/>
            <person name="Pangilinan J."/>
            <person name="Riley R."/>
            <person name="Labutti K."/>
            <person name="Andreopoulos B."/>
            <person name="Lipzen A."/>
            <person name="Chen C."/>
            <person name="Yanf M."/>
            <person name="Daum C."/>
            <person name="Ng V."/>
            <person name="Clum A."/>
            <person name="Steindorff A."/>
            <person name="Ohm R."/>
            <person name="Martin F."/>
            <person name="Silar P."/>
            <person name="Natvig D."/>
            <person name="Lalanne C."/>
            <person name="Gautier V."/>
            <person name="Ament-Velasquez S.L."/>
            <person name="Kruys A."/>
            <person name="Hutchinson M.I."/>
            <person name="Powell A.J."/>
            <person name="Barry K."/>
            <person name="Miller A.N."/>
            <person name="Grigoriev I.V."/>
            <person name="Debuchy R."/>
            <person name="Gladieux P."/>
            <person name="Thoren M.H."/>
            <person name="Johannesson H."/>
        </authorList>
    </citation>
    <scope>NUCLEOTIDE SEQUENCE</scope>
    <source>
        <strain evidence="2">CBS 307.81</strain>
    </source>
</reference>
<feature type="region of interest" description="Disordered" evidence="1">
    <location>
        <begin position="126"/>
        <end position="241"/>
    </location>
</feature>